<dbReference type="AlphaFoldDB" id="A0A1M7FU58"/>
<organism evidence="1 2">
    <name type="scientific">Flavobacterium xinjiangense</name>
    <dbReference type="NCBI Taxonomy" id="178356"/>
    <lineage>
        <taxon>Bacteria</taxon>
        <taxon>Pseudomonadati</taxon>
        <taxon>Bacteroidota</taxon>
        <taxon>Flavobacteriia</taxon>
        <taxon>Flavobacteriales</taxon>
        <taxon>Flavobacteriaceae</taxon>
        <taxon>Flavobacterium</taxon>
    </lineage>
</organism>
<dbReference type="Proteomes" id="UP000184092">
    <property type="component" value="Unassembled WGS sequence"/>
</dbReference>
<sequence length="34" mass="3911">MNLIYYSQNKKNNFISLTKNYAALVNDGIVFTVI</sequence>
<proteinExistence type="predicted"/>
<dbReference type="EMBL" id="FRCL01000002">
    <property type="protein sequence ID" value="SHM07445.1"/>
    <property type="molecule type" value="Genomic_DNA"/>
</dbReference>
<name>A0A1M7FU58_9FLAO</name>
<accession>A0A1M7FU58</accession>
<dbReference type="STRING" id="178356.SAMN05216269_102260"/>
<gene>
    <name evidence="1" type="ORF">SAMN05216269_102260</name>
</gene>
<keyword evidence="2" id="KW-1185">Reference proteome</keyword>
<protein>
    <submittedName>
        <fullName evidence="1">Uncharacterized protein</fullName>
    </submittedName>
</protein>
<evidence type="ECO:0000313" key="1">
    <source>
        <dbReference type="EMBL" id="SHM07445.1"/>
    </source>
</evidence>
<reference evidence="2" key="1">
    <citation type="submission" date="2016-11" db="EMBL/GenBank/DDBJ databases">
        <authorList>
            <person name="Varghese N."/>
            <person name="Submissions S."/>
        </authorList>
    </citation>
    <scope>NUCLEOTIDE SEQUENCE [LARGE SCALE GENOMIC DNA]</scope>
    <source>
        <strain evidence="2">CGMCC 1.2749</strain>
    </source>
</reference>
<evidence type="ECO:0000313" key="2">
    <source>
        <dbReference type="Proteomes" id="UP000184092"/>
    </source>
</evidence>